<accession>A0AAP0L9D4</accession>
<dbReference type="Proteomes" id="UP001419268">
    <property type="component" value="Unassembled WGS sequence"/>
</dbReference>
<dbReference type="AlphaFoldDB" id="A0AAP0L9D4"/>
<reference evidence="2 3" key="1">
    <citation type="submission" date="2024-01" db="EMBL/GenBank/DDBJ databases">
        <title>Genome assemblies of Stephania.</title>
        <authorList>
            <person name="Yang L."/>
        </authorList>
    </citation>
    <scope>NUCLEOTIDE SEQUENCE [LARGE SCALE GENOMIC DNA]</scope>
    <source>
        <strain evidence="2">JXDWG</strain>
        <tissue evidence="2">Leaf</tissue>
    </source>
</reference>
<evidence type="ECO:0000313" key="3">
    <source>
        <dbReference type="Proteomes" id="UP001419268"/>
    </source>
</evidence>
<evidence type="ECO:0000313" key="2">
    <source>
        <dbReference type="EMBL" id="KAK9166741.1"/>
    </source>
</evidence>
<dbReference type="EMBL" id="JBBNAG010000001">
    <property type="protein sequence ID" value="KAK9166741.1"/>
    <property type="molecule type" value="Genomic_DNA"/>
</dbReference>
<feature type="compositionally biased region" description="Basic residues" evidence="1">
    <location>
        <begin position="95"/>
        <end position="116"/>
    </location>
</feature>
<evidence type="ECO:0000256" key="1">
    <source>
        <dbReference type="SAM" id="MobiDB-lite"/>
    </source>
</evidence>
<keyword evidence="3" id="KW-1185">Reference proteome</keyword>
<sequence>MTHGLPCAHELASYQLAGSPILLDDIHKHWQKSSMNPEYPVNRTEYNFRDEIQRVIERFQSVGSEDEHMRIAQQLQEISCPSSLSLVAPKEKLKTRGRKRSKSGKRKVSQVGKKRMTPKEDEYDVF</sequence>
<gene>
    <name evidence="2" type="ORF">Scep_001932</name>
</gene>
<protein>
    <submittedName>
        <fullName evidence="2">Uncharacterized protein</fullName>
    </submittedName>
</protein>
<comment type="caution">
    <text evidence="2">The sequence shown here is derived from an EMBL/GenBank/DDBJ whole genome shotgun (WGS) entry which is preliminary data.</text>
</comment>
<organism evidence="2 3">
    <name type="scientific">Stephania cephalantha</name>
    <dbReference type="NCBI Taxonomy" id="152367"/>
    <lineage>
        <taxon>Eukaryota</taxon>
        <taxon>Viridiplantae</taxon>
        <taxon>Streptophyta</taxon>
        <taxon>Embryophyta</taxon>
        <taxon>Tracheophyta</taxon>
        <taxon>Spermatophyta</taxon>
        <taxon>Magnoliopsida</taxon>
        <taxon>Ranunculales</taxon>
        <taxon>Menispermaceae</taxon>
        <taxon>Menispermoideae</taxon>
        <taxon>Cissampelideae</taxon>
        <taxon>Stephania</taxon>
    </lineage>
</organism>
<proteinExistence type="predicted"/>
<feature type="region of interest" description="Disordered" evidence="1">
    <location>
        <begin position="89"/>
        <end position="126"/>
    </location>
</feature>
<name>A0AAP0L9D4_9MAGN</name>